<comment type="caution">
    <text evidence="2">The sequence shown here is derived from an EMBL/GenBank/DDBJ whole genome shotgun (WGS) entry which is preliminary data.</text>
</comment>
<evidence type="ECO:0000259" key="1">
    <source>
        <dbReference type="Pfam" id="PF13472"/>
    </source>
</evidence>
<accession>A0ABP5AJF8</accession>
<dbReference type="Proteomes" id="UP001500784">
    <property type="component" value="Unassembled WGS sequence"/>
</dbReference>
<dbReference type="Gene3D" id="3.40.50.1110">
    <property type="entry name" value="SGNH hydrolase"/>
    <property type="match status" value="1"/>
</dbReference>
<dbReference type="Pfam" id="PF13472">
    <property type="entry name" value="Lipase_GDSL_2"/>
    <property type="match status" value="1"/>
</dbReference>
<name>A0ABP5AJF8_9MICC</name>
<organism evidence="2 3">
    <name type="scientific">Arthrobacter gandavensis</name>
    <dbReference type="NCBI Taxonomy" id="169960"/>
    <lineage>
        <taxon>Bacteria</taxon>
        <taxon>Bacillati</taxon>
        <taxon>Actinomycetota</taxon>
        <taxon>Actinomycetes</taxon>
        <taxon>Micrococcales</taxon>
        <taxon>Micrococcaceae</taxon>
        <taxon>Arthrobacter</taxon>
    </lineage>
</organism>
<dbReference type="EMBL" id="BAAALV010000002">
    <property type="protein sequence ID" value="GAA1913178.1"/>
    <property type="molecule type" value="Genomic_DNA"/>
</dbReference>
<gene>
    <name evidence="2" type="ORF">GCM10009688_17740</name>
</gene>
<feature type="domain" description="SGNH hydrolase-type esterase" evidence="1">
    <location>
        <begin position="97"/>
        <end position="248"/>
    </location>
</feature>
<dbReference type="InterPro" id="IPR036514">
    <property type="entry name" value="SGNH_hydro_sf"/>
</dbReference>
<sequence length="269" mass="29185">MCTLPGPGCYFPYGPETFLWSPDTGIHAVRNEVFERWKSSVWTLGWPVASEYGYGAARRADFQHGTLMFSPRLGRIMSYEPAVEDMAVVIGDSQAGRDTWVGKGLASLGYTPLVLGAWGTGYTRGNGTVGNYPDALEAEQWLLPWGKPGLLVVQGGGNDAYGPDNAEIRRNAVRLIGELKRTYPQTRIVLVGVIGDGKGRRAEIDDLLARIAAEQGLDFLSPKDWWQRHGLGSQLEDGVHFGETGHDAAAPVFARELNAVLGRGENGPG</sequence>
<evidence type="ECO:0000313" key="3">
    <source>
        <dbReference type="Proteomes" id="UP001500784"/>
    </source>
</evidence>
<reference evidence="3" key="1">
    <citation type="journal article" date="2019" name="Int. J. Syst. Evol. Microbiol.">
        <title>The Global Catalogue of Microorganisms (GCM) 10K type strain sequencing project: providing services to taxonomists for standard genome sequencing and annotation.</title>
        <authorList>
            <consortium name="The Broad Institute Genomics Platform"/>
            <consortium name="The Broad Institute Genome Sequencing Center for Infectious Disease"/>
            <person name="Wu L."/>
            <person name="Ma J."/>
        </authorList>
    </citation>
    <scope>NUCLEOTIDE SEQUENCE [LARGE SCALE GENOMIC DNA]</scope>
    <source>
        <strain evidence="3">JCM 13316</strain>
    </source>
</reference>
<keyword evidence="3" id="KW-1185">Reference proteome</keyword>
<dbReference type="SUPFAM" id="SSF52266">
    <property type="entry name" value="SGNH hydrolase"/>
    <property type="match status" value="1"/>
</dbReference>
<evidence type="ECO:0000313" key="2">
    <source>
        <dbReference type="EMBL" id="GAA1913178.1"/>
    </source>
</evidence>
<proteinExistence type="predicted"/>
<protein>
    <recommendedName>
        <fullName evidence="1">SGNH hydrolase-type esterase domain-containing protein</fullName>
    </recommendedName>
</protein>
<dbReference type="InterPro" id="IPR013830">
    <property type="entry name" value="SGNH_hydro"/>
</dbReference>
<dbReference type="CDD" id="cd00229">
    <property type="entry name" value="SGNH_hydrolase"/>
    <property type="match status" value="1"/>
</dbReference>